<dbReference type="PANTHER" id="PTHR23409">
    <property type="entry name" value="RIBONUCLEOSIDE-DIPHOSPHATE REDUCTASE SMALL CHAIN"/>
    <property type="match status" value="1"/>
</dbReference>
<dbReference type="PANTHER" id="PTHR23409:SF18">
    <property type="entry name" value="RIBONUCLEOSIDE-DIPHOSPHATE REDUCTASE SUBUNIT M2"/>
    <property type="match status" value="1"/>
</dbReference>
<keyword evidence="3" id="KW-1185">Reference proteome</keyword>
<dbReference type="Gene3D" id="1.10.620.20">
    <property type="entry name" value="Ribonucleotide Reductase, subunit A"/>
    <property type="match status" value="1"/>
</dbReference>
<dbReference type="InterPro" id="IPR030475">
    <property type="entry name" value="RNR_small_AS"/>
</dbReference>
<accession>A0A8H5AVH7</accession>
<dbReference type="Proteomes" id="UP000541558">
    <property type="component" value="Unassembled WGS sequence"/>
</dbReference>
<reference evidence="2 3" key="1">
    <citation type="journal article" date="2020" name="ISME J.">
        <title>Uncovering the hidden diversity of litter-decomposition mechanisms in mushroom-forming fungi.</title>
        <authorList>
            <person name="Floudas D."/>
            <person name="Bentzer J."/>
            <person name="Ahren D."/>
            <person name="Johansson T."/>
            <person name="Persson P."/>
            <person name="Tunlid A."/>
        </authorList>
    </citation>
    <scope>NUCLEOTIDE SEQUENCE [LARGE SCALE GENOMIC DNA]</scope>
    <source>
        <strain evidence="2 3">CBS 175.51</strain>
    </source>
</reference>
<dbReference type="AlphaFoldDB" id="A0A8H5AVH7"/>
<comment type="similarity">
    <text evidence="1">Belongs to the ribonucleoside diphosphate reductase small chain family.</text>
</comment>
<protein>
    <submittedName>
        <fullName evidence="2">Uncharacterized protein</fullName>
    </submittedName>
</protein>
<evidence type="ECO:0000313" key="3">
    <source>
        <dbReference type="Proteomes" id="UP000541558"/>
    </source>
</evidence>
<dbReference type="CDD" id="cd01049">
    <property type="entry name" value="RNRR2"/>
    <property type="match status" value="1"/>
</dbReference>
<gene>
    <name evidence="2" type="ORF">D9611_009559</name>
</gene>
<sequence length="311" mass="35112">MSHIYGVPPPAVDPLLVPGSGLRSALPIRLPELWKMYIDARDAFWMPKDIDLTTDKEHWATTMGPGEKRMVSRILAFFATVDGIIADNIAGRLCQEVAYTEVKFFYGFQVVMENIHAEMYAKLIDALIPEEDDQQSLLRWSMEVPSIAFKNIWAVKWIIDNTRSFAERLVAFVCVEGVFFSASFASLAWLKEQGKMPGLTLSNDLVMRDERHHINFACSLLGRLSSRPVAGTVREIVREAVDIESDFVLDLLSRQSTGLIPDEMLQYVQFKADRLLVKMGGAIKVLLLLEDGRDFNGLPNELMIDDDIVVE</sequence>
<dbReference type="InterPro" id="IPR033909">
    <property type="entry name" value="RNR_small"/>
</dbReference>
<dbReference type="InterPro" id="IPR000358">
    <property type="entry name" value="RNR_small_fam"/>
</dbReference>
<proteinExistence type="inferred from homology"/>
<name>A0A8H5AVH7_9AGAR</name>
<comment type="caution">
    <text evidence="2">The sequence shown here is derived from an EMBL/GenBank/DDBJ whole genome shotgun (WGS) entry which is preliminary data.</text>
</comment>
<evidence type="ECO:0000256" key="1">
    <source>
        <dbReference type="ARBA" id="ARBA00009303"/>
    </source>
</evidence>
<dbReference type="InterPro" id="IPR012348">
    <property type="entry name" value="RNR-like"/>
</dbReference>
<dbReference type="PROSITE" id="PS00368">
    <property type="entry name" value="RIBORED_SMALL"/>
    <property type="match status" value="1"/>
</dbReference>
<dbReference type="InterPro" id="IPR009078">
    <property type="entry name" value="Ferritin-like_SF"/>
</dbReference>
<dbReference type="GO" id="GO:0009263">
    <property type="term" value="P:deoxyribonucleotide biosynthetic process"/>
    <property type="evidence" value="ECO:0007669"/>
    <property type="project" value="InterPro"/>
</dbReference>
<dbReference type="Pfam" id="PF00268">
    <property type="entry name" value="Ribonuc_red_sm"/>
    <property type="match status" value="1"/>
</dbReference>
<evidence type="ECO:0000313" key="2">
    <source>
        <dbReference type="EMBL" id="KAF5311670.1"/>
    </source>
</evidence>
<dbReference type="SUPFAM" id="SSF47240">
    <property type="entry name" value="Ferritin-like"/>
    <property type="match status" value="1"/>
</dbReference>
<dbReference type="GO" id="GO:0016491">
    <property type="term" value="F:oxidoreductase activity"/>
    <property type="evidence" value="ECO:0007669"/>
    <property type="project" value="InterPro"/>
</dbReference>
<dbReference type="EMBL" id="JAACJK010000225">
    <property type="protein sequence ID" value="KAF5311670.1"/>
    <property type="molecule type" value="Genomic_DNA"/>
</dbReference>
<dbReference type="OrthoDB" id="3032728at2759"/>
<organism evidence="2 3">
    <name type="scientific">Ephemerocybe angulata</name>
    <dbReference type="NCBI Taxonomy" id="980116"/>
    <lineage>
        <taxon>Eukaryota</taxon>
        <taxon>Fungi</taxon>
        <taxon>Dikarya</taxon>
        <taxon>Basidiomycota</taxon>
        <taxon>Agaricomycotina</taxon>
        <taxon>Agaricomycetes</taxon>
        <taxon>Agaricomycetidae</taxon>
        <taxon>Agaricales</taxon>
        <taxon>Agaricineae</taxon>
        <taxon>Psathyrellaceae</taxon>
        <taxon>Ephemerocybe</taxon>
    </lineage>
</organism>